<comment type="caution">
    <text evidence="1">The sequence shown here is derived from an EMBL/GenBank/DDBJ whole genome shotgun (WGS) entry which is preliminary data.</text>
</comment>
<proteinExistence type="predicted"/>
<evidence type="ECO:0000313" key="1">
    <source>
        <dbReference type="EMBL" id="KKL55899.1"/>
    </source>
</evidence>
<gene>
    <name evidence="1" type="ORF">LCGC14_2250820</name>
</gene>
<name>A0A0F9D2Z8_9ZZZZ</name>
<reference evidence="1" key="1">
    <citation type="journal article" date="2015" name="Nature">
        <title>Complex archaea that bridge the gap between prokaryotes and eukaryotes.</title>
        <authorList>
            <person name="Spang A."/>
            <person name="Saw J.H."/>
            <person name="Jorgensen S.L."/>
            <person name="Zaremba-Niedzwiedzka K."/>
            <person name="Martijn J."/>
            <person name="Lind A.E."/>
            <person name="van Eijk R."/>
            <person name="Schleper C."/>
            <person name="Guy L."/>
            <person name="Ettema T.J."/>
        </authorList>
    </citation>
    <scope>NUCLEOTIDE SEQUENCE</scope>
</reference>
<feature type="non-terminal residue" evidence="1">
    <location>
        <position position="64"/>
    </location>
</feature>
<dbReference type="EMBL" id="LAZR01030673">
    <property type="protein sequence ID" value="KKL55899.1"/>
    <property type="molecule type" value="Genomic_DNA"/>
</dbReference>
<dbReference type="AlphaFoldDB" id="A0A0F9D2Z8"/>
<protein>
    <submittedName>
        <fullName evidence="1">Uncharacterized protein</fullName>
    </submittedName>
</protein>
<organism evidence="1">
    <name type="scientific">marine sediment metagenome</name>
    <dbReference type="NCBI Taxonomy" id="412755"/>
    <lineage>
        <taxon>unclassified sequences</taxon>
        <taxon>metagenomes</taxon>
        <taxon>ecological metagenomes</taxon>
    </lineage>
</organism>
<sequence length="64" mass="7321">MLIFSHNKFSQGAKKLAEELGCRRIKHEDSRFRGLGAPYVVNWGWGGAPLPWMERVRLLNAPRA</sequence>
<accession>A0A0F9D2Z8</accession>